<protein>
    <submittedName>
        <fullName evidence="2">Uncharacterized protein</fullName>
    </submittedName>
</protein>
<accession>A0A392NBN4</accession>
<reference evidence="2 3" key="1">
    <citation type="journal article" date="2018" name="Front. Plant Sci.">
        <title>Red Clover (Trifolium pratense) and Zigzag Clover (T. medium) - A Picture of Genomic Similarities and Differences.</title>
        <authorList>
            <person name="Dluhosova J."/>
            <person name="Istvanek J."/>
            <person name="Nedelnik J."/>
            <person name="Repkova J."/>
        </authorList>
    </citation>
    <scope>NUCLEOTIDE SEQUENCE [LARGE SCALE GENOMIC DNA]</scope>
    <source>
        <strain evidence="3">cv. 10/8</strain>
        <tissue evidence="2">Leaf</tissue>
    </source>
</reference>
<feature type="compositionally biased region" description="Basic and acidic residues" evidence="1">
    <location>
        <begin position="50"/>
        <end position="63"/>
    </location>
</feature>
<sequence>MVQLTVVSRKNHVAARKMKELKNRGGNKQEKPGAKENEGGEKVSLNVEDINDKNEIPASDEKQAIQGEEQVEKMADNDSVI</sequence>
<evidence type="ECO:0000313" key="3">
    <source>
        <dbReference type="Proteomes" id="UP000265520"/>
    </source>
</evidence>
<gene>
    <name evidence="2" type="ORF">A2U01_0017872</name>
</gene>
<feature type="region of interest" description="Disordered" evidence="1">
    <location>
        <begin position="21"/>
        <end position="81"/>
    </location>
</feature>
<dbReference type="Proteomes" id="UP000265520">
    <property type="component" value="Unassembled WGS sequence"/>
</dbReference>
<evidence type="ECO:0000313" key="2">
    <source>
        <dbReference type="EMBL" id="MCH96881.1"/>
    </source>
</evidence>
<dbReference type="EMBL" id="LXQA010033524">
    <property type="protein sequence ID" value="MCH96881.1"/>
    <property type="molecule type" value="Genomic_DNA"/>
</dbReference>
<organism evidence="2 3">
    <name type="scientific">Trifolium medium</name>
    <dbReference type="NCBI Taxonomy" id="97028"/>
    <lineage>
        <taxon>Eukaryota</taxon>
        <taxon>Viridiplantae</taxon>
        <taxon>Streptophyta</taxon>
        <taxon>Embryophyta</taxon>
        <taxon>Tracheophyta</taxon>
        <taxon>Spermatophyta</taxon>
        <taxon>Magnoliopsida</taxon>
        <taxon>eudicotyledons</taxon>
        <taxon>Gunneridae</taxon>
        <taxon>Pentapetalae</taxon>
        <taxon>rosids</taxon>
        <taxon>fabids</taxon>
        <taxon>Fabales</taxon>
        <taxon>Fabaceae</taxon>
        <taxon>Papilionoideae</taxon>
        <taxon>50 kb inversion clade</taxon>
        <taxon>NPAAA clade</taxon>
        <taxon>Hologalegina</taxon>
        <taxon>IRL clade</taxon>
        <taxon>Trifolieae</taxon>
        <taxon>Trifolium</taxon>
    </lineage>
</organism>
<name>A0A392NBN4_9FABA</name>
<dbReference type="AlphaFoldDB" id="A0A392NBN4"/>
<evidence type="ECO:0000256" key="1">
    <source>
        <dbReference type="SAM" id="MobiDB-lite"/>
    </source>
</evidence>
<feature type="compositionally biased region" description="Basic and acidic residues" evidence="1">
    <location>
        <begin position="21"/>
        <end position="41"/>
    </location>
</feature>
<keyword evidence="3" id="KW-1185">Reference proteome</keyword>
<proteinExistence type="predicted"/>
<feature type="compositionally biased region" description="Basic and acidic residues" evidence="1">
    <location>
        <begin position="70"/>
        <end position="81"/>
    </location>
</feature>
<comment type="caution">
    <text evidence="2">The sequence shown here is derived from an EMBL/GenBank/DDBJ whole genome shotgun (WGS) entry which is preliminary data.</text>
</comment>